<evidence type="ECO:0000256" key="1">
    <source>
        <dbReference type="ARBA" id="ARBA00004432"/>
    </source>
</evidence>
<comment type="catalytic activity">
    <reaction evidence="19">
        <text>L-glutamate(out) = L-glutamate(in)</text>
        <dbReference type="Rhea" id="RHEA:66336"/>
        <dbReference type="ChEBI" id="CHEBI:29985"/>
    </reaction>
    <physiologicalReaction direction="left-to-right" evidence="19">
        <dbReference type="Rhea" id="RHEA:66337"/>
    </physiologicalReaction>
</comment>
<evidence type="ECO:0000256" key="18">
    <source>
        <dbReference type="ARBA" id="ARBA00051403"/>
    </source>
</evidence>
<feature type="transmembrane region" description="Helical" evidence="27">
    <location>
        <begin position="222"/>
        <end position="242"/>
    </location>
</feature>
<evidence type="ECO:0000259" key="28">
    <source>
        <dbReference type="PROSITE" id="PS50850"/>
    </source>
</evidence>
<feature type="transmembrane region" description="Helical" evidence="27">
    <location>
        <begin position="254"/>
        <end position="274"/>
    </location>
</feature>
<dbReference type="PANTHER" id="PTHR11662">
    <property type="entry name" value="SOLUTE CARRIER FAMILY 17"/>
    <property type="match status" value="1"/>
</dbReference>
<dbReference type="GO" id="GO:0005765">
    <property type="term" value="C:lysosomal membrane"/>
    <property type="evidence" value="ECO:0007669"/>
    <property type="project" value="UniProtKB-SubCell"/>
</dbReference>
<feature type="transmembrane region" description="Helical" evidence="27">
    <location>
        <begin position="486"/>
        <end position="504"/>
    </location>
</feature>
<evidence type="ECO:0000256" key="26">
    <source>
        <dbReference type="SAM" id="MobiDB-lite"/>
    </source>
</evidence>
<dbReference type="InterPro" id="IPR011701">
    <property type="entry name" value="MFS"/>
</dbReference>
<sequence length="562" mass="61691">MADDLLPTSGGRATAAGEVQSSHEQISQDVIRRLGEEEQLIDPYEYGHQYSRNGNEYFGKRHLLAFMGFIGFANVYAMRVNLSVAIVAMVNNTAIPHANKSVSEVCEYPGDNSTEPSQDGEFIWNEKEQGLILGSFFWGYVMTNMLGGRLGELIGGKIVYGIGVLVTSILTLLTPVVANTKITPLLIALRVVEGLGEGVTFPAMNSLMARWIPPLERSRMSAFVYAGAQFGTVVSLPLSGILCQSDFLGGWPSVFYVFGIAGLIWFLLWMYLIANTPASHSTISVGERIYIQTSLNQTDCYKSPQIPWKHILTSMPFWAIFVVHIAQNWGFYTLLTELPTYMKNILHFSIAHNSFISALPYLVMWMFSIVAGLIADSLRTKGYLSTTATRRIFNSIGIYGPMICLVLVGYAGCDKDKAIALLCGAVGLNGGTYSGYMNSHLDIAPNFAGTLMGITNTVATIPGFLAPIVVGYLINGNETVTQWRRVFWIAGIVYFVGNTFYVIFVSGEQQPWNDVQDTQKKRALESSQVGHYGSVVAQSGSPHQYPGTVNVARRTSGVPEIF</sequence>
<keyword evidence="12" id="KW-0325">Glycoprotein</keyword>
<evidence type="ECO:0000256" key="21">
    <source>
        <dbReference type="ARBA" id="ARBA00056891"/>
    </source>
</evidence>
<comment type="catalytic activity">
    <reaction evidence="15">
        <text>2 nitrate(out) + H(+)(out) = 2 nitrate(in) + H(+)(in)</text>
        <dbReference type="Rhea" id="RHEA:71539"/>
        <dbReference type="ChEBI" id="CHEBI:15378"/>
        <dbReference type="ChEBI" id="CHEBI:17632"/>
    </reaction>
    <physiologicalReaction direction="left-to-right" evidence="15">
        <dbReference type="Rhea" id="RHEA:71540"/>
    </physiologicalReaction>
</comment>
<keyword evidence="5" id="KW-0813">Transport</keyword>
<evidence type="ECO:0000256" key="16">
    <source>
        <dbReference type="ARBA" id="ARBA00050554"/>
    </source>
</evidence>
<comment type="catalytic activity">
    <reaction evidence="20">
        <text>D-glucuronate(out) + H(+)(out) = D-glucuronate(in) + H(+)(in)</text>
        <dbReference type="Rhea" id="RHEA:72591"/>
        <dbReference type="ChEBI" id="CHEBI:15378"/>
        <dbReference type="ChEBI" id="CHEBI:58720"/>
    </reaction>
    <physiologicalReaction direction="left-to-right" evidence="20">
        <dbReference type="Rhea" id="RHEA:72592"/>
    </physiologicalReaction>
</comment>
<gene>
    <name evidence="29" type="ORF">SK128_002997</name>
</gene>
<evidence type="ECO:0000256" key="12">
    <source>
        <dbReference type="ARBA" id="ARBA00023180"/>
    </source>
</evidence>
<feature type="transmembrane region" description="Helical" evidence="27">
    <location>
        <begin position="355"/>
        <end position="375"/>
    </location>
</feature>
<dbReference type="FunFam" id="1.20.1250.20:FF:000003">
    <property type="entry name" value="Solute carrier family 17 member 3"/>
    <property type="match status" value="1"/>
</dbReference>
<evidence type="ECO:0000256" key="19">
    <source>
        <dbReference type="ARBA" id="ARBA00051447"/>
    </source>
</evidence>
<evidence type="ECO:0000256" key="2">
    <source>
        <dbReference type="ARBA" id="ARBA00004554"/>
    </source>
</evidence>
<feature type="region of interest" description="Disordered" evidence="26">
    <location>
        <begin position="1"/>
        <end position="25"/>
    </location>
</feature>
<comment type="subcellular location">
    <subcellularLocation>
        <location evidence="2">Basolateral cell membrane</location>
        <topology evidence="2">Multi-pass membrane protein</topology>
    </subcellularLocation>
    <subcellularLocation>
        <location evidence="3">Cytoplasmic vesicle</location>
        <location evidence="3">Secretory vesicle membrane</location>
        <topology evidence="3">Multi-pass membrane protein</topology>
    </subcellularLocation>
    <subcellularLocation>
        <location evidence="1">Cytoplasmic vesicle</location>
        <location evidence="1">Secretory vesicle</location>
        <location evidence="1">Synaptic vesicle membrane</location>
    </subcellularLocation>
    <subcellularLocation>
        <location evidence="4">Lysosome membrane</location>
    </subcellularLocation>
</comment>
<feature type="transmembrane region" description="Helical" evidence="27">
    <location>
        <begin position="418"/>
        <end position="436"/>
    </location>
</feature>
<feature type="transmembrane region" description="Helical" evidence="27">
    <location>
        <begin position="317"/>
        <end position="335"/>
    </location>
</feature>
<evidence type="ECO:0000256" key="17">
    <source>
        <dbReference type="ARBA" id="ARBA00050625"/>
    </source>
</evidence>
<evidence type="ECO:0000256" key="3">
    <source>
        <dbReference type="ARBA" id="ARBA00004638"/>
    </source>
</evidence>
<dbReference type="GO" id="GO:0006820">
    <property type="term" value="P:monoatomic anion transport"/>
    <property type="evidence" value="ECO:0007669"/>
    <property type="project" value="TreeGrafter"/>
</dbReference>
<dbReference type="FunFam" id="1.20.1250.20:FF:000067">
    <property type="entry name" value="sialin isoform X2"/>
    <property type="match status" value="1"/>
</dbReference>
<keyword evidence="9 27" id="KW-1133">Transmembrane helix</keyword>
<evidence type="ECO:0000256" key="22">
    <source>
        <dbReference type="ARBA" id="ARBA00069713"/>
    </source>
</evidence>
<dbReference type="PROSITE" id="PS50850">
    <property type="entry name" value="MFS"/>
    <property type="match status" value="1"/>
</dbReference>
<feature type="transmembrane region" description="Helical" evidence="27">
    <location>
        <begin position="63"/>
        <end position="90"/>
    </location>
</feature>
<dbReference type="EMBL" id="JAXCGZ010004051">
    <property type="protein sequence ID" value="KAK7082383.1"/>
    <property type="molecule type" value="Genomic_DNA"/>
</dbReference>
<evidence type="ECO:0000256" key="14">
    <source>
        <dbReference type="ARBA" id="ARBA00023329"/>
    </source>
</evidence>
<feature type="transmembrane region" description="Helical" evidence="27">
    <location>
        <begin position="448"/>
        <end position="474"/>
    </location>
</feature>
<comment type="catalytic activity">
    <reaction evidence="18">
        <text>N-acetyl-L-aspartyl-L-glutamate(out) = N-acetyl-L-aspartyl-L-glutamate(in)</text>
        <dbReference type="Rhea" id="RHEA:72599"/>
        <dbReference type="ChEBI" id="CHEBI:76931"/>
    </reaction>
    <physiologicalReaction direction="left-to-right" evidence="18">
        <dbReference type="Rhea" id="RHEA:72600"/>
    </physiologicalReaction>
</comment>
<keyword evidence="7 27" id="KW-0812">Transmembrane</keyword>
<keyword evidence="30" id="KW-1185">Reference proteome</keyword>
<keyword evidence="13" id="KW-0458">Lysosome</keyword>
<accession>A0AAN8XIP2</accession>
<feature type="transmembrane region" description="Helical" evidence="27">
    <location>
        <begin position="158"/>
        <end position="176"/>
    </location>
</feature>
<dbReference type="SUPFAM" id="SSF103473">
    <property type="entry name" value="MFS general substrate transporter"/>
    <property type="match status" value="1"/>
</dbReference>
<keyword evidence="6" id="KW-1003">Cell membrane</keyword>
<name>A0AAN8XIP2_HALRR</name>
<evidence type="ECO:0000256" key="11">
    <source>
        <dbReference type="ARBA" id="ARBA00023136"/>
    </source>
</evidence>
<dbReference type="Pfam" id="PF07690">
    <property type="entry name" value="MFS_1"/>
    <property type="match status" value="1"/>
</dbReference>
<evidence type="ECO:0000256" key="10">
    <source>
        <dbReference type="ARBA" id="ARBA00023018"/>
    </source>
</evidence>
<evidence type="ECO:0000256" key="4">
    <source>
        <dbReference type="ARBA" id="ARBA00004656"/>
    </source>
</evidence>
<dbReference type="CDD" id="cd17318">
    <property type="entry name" value="MFS_SLC17"/>
    <property type="match status" value="1"/>
</dbReference>
<evidence type="ECO:0000256" key="25">
    <source>
        <dbReference type="ARBA" id="ARBA00081925"/>
    </source>
</evidence>
<evidence type="ECO:0000256" key="8">
    <source>
        <dbReference type="ARBA" id="ARBA00022847"/>
    </source>
</evidence>
<comment type="caution">
    <text evidence="29">The sequence shown here is derived from an EMBL/GenBank/DDBJ whole genome shotgun (WGS) entry which is preliminary data.</text>
</comment>
<evidence type="ECO:0000313" key="30">
    <source>
        <dbReference type="Proteomes" id="UP001381693"/>
    </source>
</evidence>
<dbReference type="Gene3D" id="1.20.1250.20">
    <property type="entry name" value="MFS general substrate transporter like domains"/>
    <property type="match status" value="2"/>
</dbReference>
<comment type="function">
    <text evidence="21">Receptor for CM101, a polysaccharide produced by group B Streptococcus with antipathoangiogenic properties.</text>
</comment>
<feature type="domain" description="Major facilitator superfamily (MFS) profile" evidence="28">
    <location>
        <begin position="63"/>
        <end position="509"/>
    </location>
</feature>
<proteinExistence type="predicted"/>
<reference evidence="29 30" key="1">
    <citation type="submission" date="2023-11" db="EMBL/GenBank/DDBJ databases">
        <title>Halocaridina rubra genome assembly.</title>
        <authorList>
            <person name="Smith C."/>
        </authorList>
    </citation>
    <scope>NUCLEOTIDE SEQUENCE [LARGE SCALE GENOMIC DNA]</scope>
    <source>
        <strain evidence="29">EP-1</strain>
        <tissue evidence="29">Whole</tissue>
    </source>
</reference>
<evidence type="ECO:0000256" key="23">
    <source>
        <dbReference type="ARBA" id="ARBA00080244"/>
    </source>
</evidence>
<evidence type="ECO:0000256" key="7">
    <source>
        <dbReference type="ARBA" id="ARBA00022692"/>
    </source>
</evidence>
<dbReference type="InterPro" id="IPR036259">
    <property type="entry name" value="MFS_trans_sf"/>
</dbReference>
<evidence type="ECO:0000256" key="13">
    <source>
        <dbReference type="ARBA" id="ARBA00023228"/>
    </source>
</evidence>
<evidence type="ECO:0000256" key="9">
    <source>
        <dbReference type="ARBA" id="ARBA00022989"/>
    </source>
</evidence>
<dbReference type="GO" id="GO:0046942">
    <property type="term" value="P:carboxylic acid transport"/>
    <property type="evidence" value="ECO:0007669"/>
    <property type="project" value="UniProtKB-ARBA"/>
</dbReference>
<keyword evidence="11 27" id="KW-0472">Membrane</keyword>
<dbReference type="AlphaFoldDB" id="A0AAN8XIP2"/>
<comment type="catalytic activity">
    <reaction evidence="17">
        <text>N-acetylneuraminate(in) + H(+)(in) = N-acetylneuraminate(out) + H(+)(out)</text>
        <dbReference type="Rhea" id="RHEA:28987"/>
        <dbReference type="ChEBI" id="CHEBI:15378"/>
        <dbReference type="ChEBI" id="CHEBI:35418"/>
    </reaction>
    <physiologicalReaction direction="right-to-left" evidence="17">
        <dbReference type="Rhea" id="RHEA:28989"/>
    </physiologicalReaction>
</comment>
<evidence type="ECO:0000256" key="20">
    <source>
        <dbReference type="ARBA" id="ARBA00051612"/>
    </source>
</evidence>
<evidence type="ECO:0000313" key="29">
    <source>
        <dbReference type="EMBL" id="KAK7082383.1"/>
    </source>
</evidence>
<organism evidence="29 30">
    <name type="scientific">Halocaridina rubra</name>
    <name type="common">Hawaiian red shrimp</name>
    <dbReference type="NCBI Taxonomy" id="373956"/>
    <lineage>
        <taxon>Eukaryota</taxon>
        <taxon>Metazoa</taxon>
        <taxon>Ecdysozoa</taxon>
        <taxon>Arthropoda</taxon>
        <taxon>Crustacea</taxon>
        <taxon>Multicrustacea</taxon>
        <taxon>Malacostraca</taxon>
        <taxon>Eumalacostraca</taxon>
        <taxon>Eucarida</taxon>
        <taxon>Decapoda</taxon>
        <taxon>Pleocyemata</taxon>
        <taxon>Caridea</taxon>
        <taxon>Atyoidea</taxon>
        <taxon>Atyidae</taxon>
        <taxon>Halocaridina</taxon>
    </lineage>
</organism>
<dbReference type="InterPro" id="IPR050382">
    <property type="entry name" value="MFS_Na/Anion_cotransporter"/>
</dbReference>
<feature type="transmembrane region" description="Helical" evidence="27">
    <location>
        <begin position="396"/>
        <end position="412"/>
    </location>
</feature>
<keyword evidence="10" id="KW-0770">Synapse</keyword>
<evidence type="ECO:0000256" key="5">
    <source>
        <dbReference type="ARBA" id="ARBA00022448"/>
    </source>
</evidence>
<keyword evidence="14" id="KW-0968">Cytoplasmic vesicle</keyword>
<protein>
    <recommendedName>
        <fullName evidence="22">Sialin</fullName>
    </recommendedName>
    <alternativeName>
        <fullName evidence="25">H(+)/nitrate cotransporter</fullName>
    </alternativeName>
    <alternativeName>
        <fullName evidence="23">H(+)/sialic acid cotransporter</fullName>
    </alternativeName>
    <alternativeName>
        <fullName evidence="24">Vesicular excitatory amino acid transporter</fullName>
    </alternativeName>
</protein>
<dbReference type="GO" id="GO:0016323">
    <property type="term" value="C:basolateral plasma membrane"/>
    <property type="evidence" value="ECO:0007669"/>
    <property type="project" value="UniProtKB-SubCell"/>
</dbReference>
<evidence type="ECO:0000256" key="24">
    <source>
        <dbReference type="ARBA" id="ARBA00081195"/>
    </source>
</evidence>
<dbReference type="GO" id="GO:0030672">
    <property type="term" value="C:synaptic vesicle membrane"/>
    <property type="evidence" value="ECO:0007669"/>
    <property type="project" value="UniProtKB-SubCell"/>
</dbReference>
<comment type="catalytic activity">
    <reaction evidence="16">
        <text>L-aspartate(out) = L-aspartate(in)</text>
        <dbReference type="Rhea" id="RHEA:66332"/>
        <dbReference type="ChEBI" id="CHEBI:29991"/>
    </reaction>
    <physiologicalReaction direction="left-to-right" evidence="16">
        <dbReference type="Rhea" id="RHEA:66333"/>
    </physiologicalReaction>
</comment>
<evidence type="ECO:0000256" key="15">
    <source>
        <dbReference type="ARBA" id="ARBA00050101"/>
    </source>
</evidence>
<dbReference type="GO" id="GO:0015293">
    <property type="term" value="F:symporter activity"/>
    <property type="evidence" value="ECO:0007669"/>
    <property type="project" value="UniProtKB-KW"/>
</dbReference>
<dbReference type="PANTHER" id="PTHR11662:SF399">
    <property type="entry name" value="FI19708P1-RELATED"/>
    <property type="match status" value="1"/>
</dbReference>
<dbReference type="Proteomes" id="UP001381693">
    <property type="component" value="Unassembled WGS sequence"/>
</dbReference>
<evidence type="ECO:0000256" key="27">
    <source>
        <dbReference type="SAM" id="Phobius"/>
    </source>
</evidence>
<keyword evidence="8" id="KW-0769">Symport</keyword>
<evidence type="ECO:0000256" key="6">
    <source>
        <dbReference type="ARBA" id="ARBA00022475"/>
    </source>
</evidence>
<dbReference type="InterPro" id="IPR020846">
    <property type="entry name" value="MFS_dom"/>
</dbReference>